<evidence type="ECO:0000259" key="6">
    <source>
        <dbReference type="SMART" id="SM00043"/>
    </source>
</evidence>
<name>A0ABP0F8Q8_CLALP</name>
<proteinExistence type="inferred from homology"/>
<keyword evidence="4" id="KW-0646">Protease inhibitor</keyword>
<protein>
    <recommendedName>
        <fullName evidence="6">Cystatin domain-containing protein</fullName>
    </recommendedName>
</protein>
<dbReference type="Proteomes" id="UP001642483">
    <property type="component" value="Unassembled WGS sequence"/>
</dbReference>
<dbReference type="SUPFAM" id="SSF54403">
    <property type="entry name" value="Cystatin/monellin"/>
    <property type="match status" value="1"/>
</dbReference>
<evidence type="ECO:0000256" key="4">
    <source>
        <dbReference type="ARBA" id="ARBA00022690"/>
    </source>
</evidence>
<dbReference type="PROSITE" id="PS00287">
    <property type="entry name" value="CYSTATIN"/>
    <property type="match status" value="1"/>
</dbReference>
<gene>
    <name evidence="7" type="ORF">CVLEPA_LOCUS4457</name>
</gene>
<dbReference type="Pfam" id="PF00031">
    <property type="entry name" value="Cystatin"/>
    <property type="match status" value="1"/>
</dbReference>
<dbReference type="EMBL" id="CAWYQH010000013">
    <property type="protein sequence ID" value="CAK8674794.1"/>
    <property type="molecule type" value="Genomic_DNA"/>
</dbReference>
<dbReference type="InterPro" id="IPR018073">
    <property type="entry name" value="Prot_inh_cystat_CS"/>
</dbReference>
<accession>A0ABP0F8Q8</accession>
<organism evidence="7 8">
    <name type="scientific">Clavelina lepadiformis</name>
    <name type="common">Light-bulb sea squirt</name>
    <name type="synonym">Ascidia lepadiformis</name>
    <dbReference type="NCBI Taxonomy" id="159417"/>
    <lineage>
        <taxon>Eukaryota</taxon>
        <taxon>Metazoa</taxon>
        <taxon>Chordata</taxon>
        <taxon>Tunicata</taxon>
        <taxon>Ascidiacea</taxon>
        <taxon>Aplousobranchia</taxon>
        <taxon>Clavelinidae</taxon>
        <taxon>Clavelina</taxon>
    </lineage>
</organism>
<evidence type="ECO:0000256" key="3">
    <source>
        <dbReference type="ARBA" id="ARBA00022490"/>
    </source>
</evidence>
<dbReference type="SMART" id="SM00043">
    <property type="entry name" value="CY"/>
    <property type="match status" value="1"/>
</dbReference>
<dbReference type="PRINTS" id="PR00295">
    <property type="entry name" value="STEFINA"/>
</dbReference>
<keyword evidence="5" id="KW-0789">Thiol protease inhibitor</keyword>
<evidence type="ECO:0000256" key="2">
    <source>
        <dbReference type="ARBA" id="ARBA00009403"/>
    </source>
</evidence>
<dbReference type="InterPro" id="IPR001713">
    <property type="entry name" value="Prot_inh_stefin"/>
</dbReference>
<dbReference type="PANTHER" id="PTHR11414">
    <property type="entry name" value="CYSTATIN FAMILY MEMBER"/>
    <property type="match status" value="1"/>
</dbReference>
<dbReference type="Gene3D" id="3.10.450.10">
    <property type="match status" value="2"/>
</dbReference>
<evidence type="ECO:0000313" key="8">
    <source>
        <dbReference type="Proteomes" id="UP001642483"/>
    </source>
</evidence>
<dbReference type="InterPro" id="IPR000010">
    <property type="entry name" value="Cystatin_dom"/>
</dbReference>
<dbReference type="InterPro" id="IPR046350">
    <property type="entry name" value="Cystatin_sf"/>
</dbReference>
<dbReference type="CDD" id="cd00042">
    <property type="entry name" value="CY"/>
    <property type="match status" value="1"/>
</dbReference>
<reference evidence="7 8" key="1">
    <citation type="submission" date="2024-02" db="EMBL/GenBank/DDBJ databases">
        <authorList>
            <person name="Daric V."/>
            <person name="Darras S."/>
        </authorList>
    </citation>
    <scope>NUCLEOTIDE SEQUENCE [LARGE SCALE GENOMIC DNA]</scope>
</reference>
<sequence length="192" mass="21797">MACAGCLSPQRTATEVVDAIAIGVRPEVAKQIGEKYKRYFAVSFRSQVVAGILYYIKIDVGDGNYIIIRVWWNVEQRFLLEGVKTNVKESDPIEPFDSNNFLQDGDSTFLPATERIQEIANIVKPEVEKRTHKVFNKFVAVSYSELLVGIVRVVNEIIMFDIKVDVGDGRYILTTVLKTFQNNYVLQDVKNI</sequence>
<evidence type="ECO:0000256" key="1">
    <source>
        <dbReference type="ARBA" id="ARBA00004496"/>
    </source>
</evidence>
<comment type="caution">
    <text evidence="7">The sequence shown here is derived from an EMBL/GenBank/DDBJ whole genome shotgun (WGS) entry which is preliminary data.</text>
</comment>
<keyword evidence="8" id="KW-1185">Reference proteome</keyword>
<comment type="subcellular location">
    <subcellularLocation>
        <location evidence="1">Cytoplasm</location>
    </subcellularLocation>
</comment>
<keyword evidence="3" id="KW-0963">Cytoplasm</keyword>
<evidence type="ECO:0000256" key="5">
    <source>
        <dbReference type="ARBA" id="ARBA00022704"/>
    </source>
</evidence>
<dbReference type="PANTHER" id="PTHR11414:SF21">
    <property type="entry name" value="CYSTATIN 14A, TANDEM DUPLICATE 1-RELATED"/>
    <property type="match status" value="1"/>
</dbReference>
<comment type="similarity">
    <text evidence="2">Belongs to the cystatin family.</text>
</comment>
<feature type="domain" description="Cystatin" evidence="6">
    <location>
        <begin position="2"/>
        <end position="86"/>
    </location>
</feature>
<evidence type="ECO:0000313" key="7">
    <source>
        <dbReference type="EMBL" id="CAK8674794.1"/>
    </source>
</evidence>